<dbReference type="InterPro" id="IPR036188">
    <property type="entry name" value="FAD/NAD-bd_sf"/>
</dbReference>
<dbReference type="PANTHER" id="PTHR43104">
    <property type="entry name" value="L-2-HYDROXYGLUTARATE DEHYDROGENASE, MITOCHONDRIAL"/>
    <property type="match status" value="1"/>
</dbReference>
<keyword evidence="3" id="KW-0274">FAD</keyword>
<dbReference type="Gene3D" id="3.50.50.60">
    <property type="entry name" value="FAD/NAD(P)-binding domain"/>
    <property type="match status" value="1"/>
</dbReference>
<dbReference type="EC" id="1.1.3.-" evidence="8"/>
<comment type="cofactor">
    <cofactor evidence="1">
        <name>FAD</name>
        <dbReference type="ChEBI" id="CHEBI:57692"/>
    </cofactor>
</comment>
<comment type="similarity">
    <text evidence="5">Belongs to the L2HGDH family.</text>
</comment>
<sequence length="424" mass="46403">MQTQTVCQKPESNTVEQQTRTRGTRTYDLIVVGGGIVGLATAMKVLEDMPQARVALLEKESSLASHQTGNNSGVIHSGLYYKPGSLKAQHCREGYESLISFCREEGIKHDICGKVVVATEESQLPWLDELLSRGQANGLDGIRKLDADGIREIEPHCAGIKGLFVPQTGIVDYKEVSRKYAERVRSAGGEIRLDTRVVAIERSSNGLIEIASENETFSSKLLVACGGLHADRLAMLTERDLPLRITPFRGEYYTLKKSAYSLVNNLIYPVPDPAFPFLGVHFTRMIHGGVECGPNAVFAFAREGYRKTDISLRDTWSALSWPGFRKVAGKYWRTGLGEFYRSFSKSAFVHALQRLVPEITEDCLEPGGAGVRAQACSVEGQLIDDFSIMESKGVIHVCNSPSPAATASISIGASIAKMAERQLS</sequence>
<evidence type="ECO:0000256" key="4">
    <source>
        <dbReference type="ARBA" id="ARBA00023002"/>
    </source>
</evidence>
<protein>
    <submittedName>
        <fullName evidence="8">L-2-hydroxyglutarate oxidase</fullName>
        <ecNumber evidence="8">1.1.3.-</ecNumber>
    </submittedName>
</protein>
<dbReference type="SUPFAM" id="SSF51905">
    <property type="entry name" value="FAD/NAD(P)-binding domain"/>
    <property type="match status" value="1"/>
</dbReference>
<evidence type="ECO:0000256" key="2">
    <source>
        <dbReference type="ARBA" id="ARBA00022630"/>
    </source>
</evidence>
<dbReference type="Proteomes" id="UP000617628">
    <property type="component" value="Unassembled WGS sequence"/>
</dbReference>
<organism evidence="8 9">
    <name type="scientific">Pelagicoccus mobilis</name>
    <dbReference type="NCBI Taxonomy" id="415221"/>
    <lineage>
        <taxon>Bacteria</taxon>
        <taxon>Pseudomonadati</taxon>
        <taxon>Verrucomicrobiota</taxon>
        <taxon>Opitutia</taxon>
        <taxon>Puniceicoccales</taxon>
        <taxon>Pelagicoccaceae</taxon>
        <taxon>Pelagicoccus</taxon>
    </lineage>
</organism>
<gene>
    <name evidence="8" type="primary">lhgO</name>
    <name evidence="8" type="ORF">JIN87_13865</name>
</gene>
<evidence type="ECO:0000256" key="6">
    <source>
        <dbReference type="SAM" id="MobiDB-lite"/>
    </source>
</evidence>
<evidence type="ECO:0000259" key="7">
    <source>
        <dbReference type="Pfam" id="PF01266"/>
    </source>
</evidence>
<reference evidence="8" key="1">
    <citation type="submission" date="2021-01" db="EMBL/GenBank/DDBJ databases">
        <title>Modified the classification status of verrucomicrobia.</title>
        <authorList>
            <person name="Feng X."/>
        </authorList>
    </citation>
    <scope>NUCLEOTIDE SEQUENCE</scope>
    <source>
        <strain evidence="8">KCTC 13126</strain>
    </source>
</reference>
<dbReference type="AlphaFoldDB" id="A0A934S1Z7"/>
<dbReference type="InterPro" id="IPR006076">
    <property type="entry name" value="FAD-dep_OxRdtase"/>
</dbReference>
<keyword evidence="9" id="KW-1185">Reference proteome</keyword>
<evidence type="ECO:0000256" key="3">
    <source>
        <dbReference type="ARBA" id="ARBA00022827"/>
    </source>
</evidence>
<dbReference type="Pfam" id="PF01266">
    <property type="entry name" value="DAO"/>
    <property type="match status" value="1"/>
</dbReference>
<keyword evidence="4 8" id="KW-0560">Oxidoreductase</keyword>
<evidence type="ECO:0000313" key="9">
    <source>
        <dbReference type="Proteomes" id="UP000617628"/>
    </source>
</evidence>
<dbReference type="NCBIfam" id="NF008726">
    <property type="entry name" value="PRK11728.1"/>
    <property type="match status" value="1"/>
</dbReference>
<evidence type="ECO:0000256" key="1">
    <source>
        <dbReference type="ARBA" id="ARBA00001974"/>
    </source>
</evidence>
<dbReference type="GO" id="GO:0047545">
    <property type="term" value="F:(S)-2-hydroxyglutarate dehydrogenase activity"/>
    <property type="evidence" value="ECO:0007669"/>
    <property type="project" value="TreeGrafter"/>
</dbReference>
<dbReference type="Gene3D" id="3.30.9.10">
    <property type="entry name" value="D-Amino Acid Oxidase, subunit A, domain 2"/>
    <property type="match status" value="1"/>
</dbReference>
<accession>A0A934S1Z7</accession>
<dbReference type="GO" id="GO:0005737">
    <property type="term" value="C:cytoplasm"/>
    <property type="evidence" value="ECO:0007669"/>
    <property type="project" value="TreeGrafter"/>
</dbReference>
<dbReference type="EMBL" id="JAENIL010000024">
    <property type="protein sequence ID" value="MBK1877959.1"/>
    <property type="molecule type" value="Genomic_DNA"/>
</dbReference>
<feature type="region of interest" description="Disordered" evidence="6">
    <location>
        <begin position="1"/>
        <end position="20"/>
    </location>
</feature>
<proteinExistence type="inferred from homology"/>
<evidence type="ECO:0000313" key="8">
    <source>
        <dbReference type="EMBL" id="MBK1877959.1"/>
    </source>
</evidence>
<feature type="domain" description="FAD dependent oxidoreductase" evidence="7">
    <location>
        <begin position="28"/>
        <end position="417"/>
    </location>
</feature>
<dbReference type="PANTHER" id="PTHR43104:SF2">
    <property type="entry name" value="L-2-HYDROXYGLUTARATE DEHYDROGENASE, MITOCHONDRIAL"/>
    <property type="match status" value="1"/>
</dbReference>
<comment type="caution">
    <text evidence="8">The sequence shown here is derived from an EMBL/GenBank/DDBJ whole genome shotgun (WGS) entry which is preliminary data.</text>
</comment>
<keyword evidence="2" id="KW-0285">Flavoprotein</keyword>
<name>A0A934S1Z7_9BACT</name>
<dbReference type="RefSeq" id="WP_200356172.1">
    <property type="nucleotide sequence ID" value="NZ_JAENIL010000024.1"/>
</dbReference>
<evidence type="ECO:0000256" key="5">
    <source>
        <dbReference type="ARBA" id="ARBA00037941"/>
    </source>
</evidence>